<feature type="domain" description="Tyr recombinase" evidence="2">
    <location>
        <begin position="4"/>
        <end position="92"/>
    </location>
</feature>
<dbReference type="InterPro" id="IPR002104">
    <property type="entry name" value="Integrase_catalytic"/>
</dbReference>
<dbReference type="GO" id="GO:0006310">
    <property type="term" value="P:DNA recombination"/>
    <property type="evidence" value="ECO:0007669"/>
    <property type="project" value="UniProtKB-KW"/>
</dbReference>
<reference evidence="3 4" key="1">
    <citation type="submission" date="2017-09" db="EMBL/GenBank/DDBJ databases">
        <title>Genomics of the genus Arcobacter.</title>
        <authorList>
            <person name="Perez-Cataluna A."/>
            <person name="Figueras M.J."/>
            <person name="Salas-Masso N."/>
        </authorList>
    </citation>
    <scope>NUCLEOTIDE SEQUENCE [LARGE SCALE GENOMIC DNA]</scope>
    <source>
        <strain evidence="3 4">CECT 7386</strain>
    </source>
</reference>
<accession>A0AAX2AG76</accession>
<dbReference type="GO" id="GO:0015074">
    <property type="term" value="P:DNA integration"/>
    <property type="evidence" value="ECO:0007669"/>
    <property type="project" value="InterPro"/>
</dbReference>
<protein>
    <recommendedName>
        <fullName evidence="2">Tyr recombinase domain-containing protein</fullName>
    </recommendedName>
</protein>
<organism evidence="3 4">
    <name type="scientific">Malaciobacter mytili LMG 24559</name>
    <dbReference type="NCBI Taxonomy" id="1032238"/>
    <lineage>
        <taxon>Bacteria</taxon>
        <taxon>Pseudomonadati</taxon>
        <taxon>Campylobacterota</taxon>
        <taxon>Epsilonproteobacteria</taxon>
        <taxon>Campylobacterales</taxon>
        <taxon>Arcobacteraceae</taxon>
        <taxon>Malaciobacter</taxon>
    </lineage>
</organism>
<proteinExistence type="predicted"/>
<dbReference type="PROSITE" id="PS51898">
    <property type="entry name" value="TYR_RECOMBINASE"/>
    <property type="match status" value="1"/>
</dbReference>
<dbReference type="InterPro" id="IPR011010">
    <property type="entry name" value="DNA_brk_join_enz"/>
</dbReference>
<evidence type="ECO:0000313" key="4">
    <source>
        <dbReference type="Proteomes" id="UP000290092"/>
    </source>
</evidence>
<dbReference type="AlphaFoldDB" id="A0AAX2AG76"/>
<evidence type="ECO:0000256" key="1">
    <source>
        <dbReference type="ARBA" id="ARBA00023172"/>
    </source>
</evidence>
<comment type="caution">
    <text evidence="3">The sequence shown here is derived from an EMBL/GenBank/DDBJ whole genome shotgun (WGS) entry which is preliminary data.</text>
</comment>
<dbReference type="SUPFAM" id="SSF56349">
    <property type="entry name" value="DNA breaking-rejoining enzymes"/>
    <property type="match status" value="1"/>
</dbReference>
<gene>
    <name evidence="3" type="ORF">CP985_13505</name>
</gene>
<evidence type="ECO:0000313" key="3">
    <source>
        <dbReference type="EMBL" id="RXK13005.1"/>
    </source>
</evidence>
<dbReference type="RefSeq" id="WP_114843402.1">
    <property type="nucleotide sequence ID" value="NZ_CP031220.1"/>
</dbReference>
<dbReference type="InterPro" id="IPR013762">
    <property type="entry name" value="Integrase-like_cat_sf"/>
</dbReference>
<dbReference type="EMBL" id="NXID01000065">
    <property type="protein sequence ID" value="RXK13005.1"/>
    <property type="molecule type" value="Genomic_DNA"/>
</dbReference>
<dbReference type="Proteomes" id="UP000290092">
    <property type="component" value="Unassembled WGS sequence"/>
</dbReference>
<sequence>MQERTNNFLEPDVFAKFIGEIKNYKTNHPNPFLRKLIHKFFCFGGLRAEEMQHIKHEDISFKTMEQKKYMQIYVLGKGNKERFVYILFNNKH</sequence>
<name>A0AAX2AG76_9BACT</name>
<keyword evidence="1" id="KW-0233">DNA recombination</keyword>
<dbReference type="KEGG" id="amyt:AMYT_a0203"/>
<dbReference type="GO" id="GO:0003677">
    <property type="term" value="F:DNA binding"/>
    <property type="evidence" value="ECO:0007669"/>
    <property type="project" value="InterPro"/>
</dbReference>
<keyword evidence="4" id="KW-1185">Reference proteome</keyword>
<evidence type="ECO:0000259" key="2">
    <source>
        <dbReference type="PROSITE" id="PS51898"/>
    </source>
</evidence>
<dbReference type="Gene3D" id="1.10.443.10">
    <property type="entry name" value="Intergrase catalytic core"/>
    <property type="match status" value="1"/>
</dbReference>